<evidence type="ECO:0000313" key="3">
    <source>
        <dbReference type="EnsemblMetazoa" id="CapteP67034"/>
    </source>
</evidence>
<gene>
    <name evidence="2" type="ORF">CAPTEDRAFT_67034</name>
</gene>
<dbReference type="Proteomes" id="UP000014760">
    <property type="component" value="Unassembled WGS sequence"/>
</dbReference>
<dbReference type="EMBL" id="KB311802">
    <property type="protein sequence ID" value="ELT88539.1"/>
    <property type="molecule type" value="Genomic_DNA"/>
</dbReference>
<dbReference type="Pfam" id="PF13516">
    <property type="entry name" value="LRR_6"/>
    <property type="match status" value="2"/>
</dbReference>
<dbReference type="EnsemblMetazoa" id="CapteT67034">
    <property type="protein sequence ID" value="CapteP67034"/>
    <property type="gene ID" value="CapteG67034"/>
</dbReference>
<dbReference type="InterPro" id="IPR001611">
    <property type="entry name" value="Leu-rich_rpt"/>
</dbReference>
<evidence type="ECO:0000256" key="1">
    <source>
        <dbReference type="ARBA" id="ARBA00022737"/>
    </source>
</evidence>
<keyword evidence="4" id="KW-1185">Reference proteome</keyword>
<reference evidence="3" key="3">
    <citation type="submission" date="2015-06" db="UniProtKB">
        <authorList>
            <consortium name="EnsemblMetazoa"/>
        </authorList>
    </citation>
    <scope>IDENTIFICATION</scope>
</reference>
<dbReference type="OMA" id="ISCNLIG"/>
<organism evidence="2">
    <name type="scientific">Capitella teleta</name>
    <name type="common">Polychaete worm</name>
    <dbReference type="NCBI Taxonomy" id="283909"/>
    <lineage>
        <taxon>Eukaryota</taxon>
        <taxon>Metazoa</taxon>
        <taxon>Spiralia</taxon>
        <taxon>Lophotrochozoa</taxon>
        <taxon>Annelida</taxon>
        <taxon>Polychaeta</taxon>
        <taxon>Sedentaria</taxon>
        <taxon>Scolecida</taxon>
        <taxon>Capitellidae</taxon>
        <taxon>Capitella</taxon>
    </lineage>
</organism>
<dbReference type="InterPro" id="IPR032675">
    <property type="entry name" value="LRR_dom_sf"/>
</dbReference>
<dbReference type="EMBL" id="AMQN01015326">
    <property type="status" value="NOT_ANNOTATED_CDS"/>
    <property type="molecule type" value="Genomic_DNA"/>
</dbReference>
<sequence>EGAGAMADLLRANTPLAILSMTGNKGVGIEGWKEVALALASNTHVHTLSLDYNNLADEGIKVFTDGLLKNVAVRSLDLEGNKIGDEGAAGILNLLRMNRTLNDITL</sequence>
<dbReference type="InterPro" id="IPR052201">
    <property type="entry name" value="LRR-containing_regulator"/>
</dbReference>
<proteinExistence type="predicted"/>
<dbReference type="OrthoDB" id="120976at2759"/>
<dbReference type="PANTHER" id="PTHR24111">
    <property type="entry name" value="LEUCINE-RICH REPEAT-CONTAINING PROTEIN 34"/>
    <property type="match status" value="1"/>
</dbReference>
<evidence type="ECO:0000313" key="2">
    <source>
        <dbReference type="EMBL" id="ELT88539.1"/>
    </source>
</evidence>
<feature type="non-terminal residue" evidence="2">
    <location>
        <position position="106"/>
    </location>
</feature>
<accession>R7T5D0</accession>
<feature type="non-terminal residue" evidence="2">
    <location>
        <position position="1"/>
    </location>
</feature>
<dbReference type="STRING" id="283909.R7T5D0"/>
<dbReference type="AlphaFoldDB" id="R7T5D0"/>
<reference evidence="2 4" key="2">
    <citation type="journal article" date="2013" name="Nature">
        <title>Insights into bilaterian evolution from three spiralian genomes.</title>
        <authorList>
            <person name="Simakov O."/>
            <person name="Marletaz F."/>
            <person name="Cho S.J."/>
            <person name="Edsinger-Gonzales E."/>
            <person name="Havlak P."/>
            <person name="Hellsten U."/>
            <person name="Kuo D.H."/>
            <person name="Larsson T."/>
            <person name="Lv J."/>
            <person name="Arendt D."/>
            <person name="Savage R."/>
            <person name="Osoegawa K."/>
            <person name="de Jong P."/>
            <person name="Grimwood J."/>
            <person name="Chapman J.A."/>
            <person name="Shapiro H."/>
            <person name="Aerts A."/>
            <person name="Otillar R.P."/>
            <person name="Terry A.Y."/>
            <person name="Boore J.L."/>
            <person name="Grigoriev I.V."/>
            <person name="Lindberg D.R."/>
            <person name="Seaver E.C."/>
            <person name="Weisblat D.A."/>
            <person name="Putnam N.H."/>
            <person name="Rokhsar D.S."/>
        </authorList>
    </citation>
    <scope>NUCLEOTIDE SEQUENCE</scope>
    <source>
        <strain evidence="2 4">I ESC-2004</strain>
    </source>
</reference>
<dbReference type="Gene3D" id="3.80.10.10">
    <property type="entry name" value="Ribonuclease Inhibitor"/>
    <property type="match status" value="1"/>
</dbReference>
<keyword evidence="1" id="KW-0677">Repeat</keyword>
<dbReference type="HOGENOM" id="CLU_2229783_0_0_1"/>
<name>R7T5D0_CAPTE</name>
<evidence type="ECO:0000313" key="4">
    <source>
        <dbReference type="Proteomes" id="UP000014760"/>
    </source>
</evidence>
<protein>
    <submittedName>
        <fullName evidence="2 3">Uncharacterized protein</fullName>
    </submittedName>
</protein>
<dbReference type="SUPFAM" id="SSF52047">
    <property type="entry name" value="RNI-like"/>
    <property type="match status" value="1"/>
</dbReference>
<reference evidence="4" key="1">
    <citation type="submission" date="2012-12" db="EMBL/GenBank/DDBJ databases">
        <authorList>
            <person name="Hellsten U."/>
            <person name="Grimwood J."/>
            <person name="Chapman J.A."/>
            <person name="Shapiro H."/>
            <person name="Aerts A."/>
            <person name="Otillar R.P."/>
            <person name="Terry A.Y."/>
            <person name="Boore J.L."/>
            <person name="Simakov O."/>
            <person name="Marletaz F."/>
            <person name="Cho S.-J."/>
            <person name="Edsinger-Gonzales E."/>
            <person name="Havlak P."/>
            <person name="Kuo D.-H."/>
            <person name="Larsson T."/>
            <person name="Lv J."/>
            <person name="Arendt D."/>
            <person name="Savage R."/>
            <person name="Osoegawa K."/>
            <person name="de Jong P."/>
            <person name="Lindberg D.R."/>
            <person name="Seaver E.C."/>
            <person name="Weisblat D.A."/>
            <person name="Putnam N.H."/>
            <person name="Grigoriev I.V."/>
            <person name="Rokhsar D.S."/>
        </authorList>
    </citation>
    <scope>NUCLEOTIDE SEQUENCE</scope>
    <source>
        <strain evidence="4">I ESC-2004</strain>
    </source>
</reference>
<dbReference type="PANTHER" id="PTHR24111:SF3">
    <property type="entry name" value="LEUCINE-RICH REPEAT-CONTAINING PROTEIN 73"/>
    <property type="match status" value="1"/>
</dbReference>
<dbReference type="SMART" id="SM00368">
    <property type="entry name" value="LRR_RI"/>
    <property type="match status" value="3"/>
</dbReference>